<keyword evidence="3" id="KW-1185">Reference proteome</keyword>
<evidence type="ECO:0000256" key="1">
    <source>
        <dbReference type="SAM" id="Coils"/>
    </source>
</evidence>
<evidence type="ECO:0000313" key="3">
    <source>
        <dbReference type="Proteomes" id="UP000215914"/>
    </source>
</evidence>
<dbReference type="Gramene" id="mRNA:HanXRQr2_Chr12g0554891">
    <property type="protein sequence ID" value="mRNA:HanXRQr2_Chr12g0554891"/>
    <property type="gene ID" value="HanXRQr2_Chr12g0554891"/>
</dbReference>
<feature type="coiled-coil region" evidence="1">
    <location>
        <begin position="134"/>
        <end position="196"/>
    </location>
</feature>
<accession>A0A9K3MX51</accession>
<dbReference type="Proteomes" id="UP000215914">
    <property type="component" value="Unassembled WGS sequence"/>
</dbReference>
<dbReference type="AlphaFoldDB" id="A0A9K3MX51"/>
<name>A0A9K3MX51_HELAN</name>
<sequence>MDDLDNCHELYSMSLPPAEWLYQKNHDRFHLLDDHVRSGVNFFATTHEIVREWRSMGEDIMDFESAKREFAAERDTFNSEKKGLNWRVLDAEDKLVKERALHTERQKEWTSACERSNHDLKAALDEVVKVKGERDAESREVERMSALVKEKETQVVETQKSHAEALAWIAELERVVDDHQNQNKTLELLSQELGNDCKWLLTRGVPLLADRLVGSEELAKYMIELGDSGRNDGYVEGKAFAKAGTHDEKFELFTEDCAANYTTKCHEFGFLEFGILRLLRS</sequence>
<comment type="caution">
    <text evidence="2">The sequence shown here is derived from an EMBL/GenBank/DDBJ whole genome shotgun (WGS) entry which is preliminary data.</text>
</comment>
<keyword evidence="1" id="KW-0175">Coiled coil</keyword>
<dbReference type="EMBL" id="MNCJ02000327">
    <property type="protein sequence ID" value="KAF5779059.1"/>
    <property type="molecule type" value="Genomic_DNA"/>
</dbReference>
<gene>
    <name evidence="2" type="ORF">HanXRQr2_Chr12g0554891</name>
</gene>
<protein>
    <submittedName>
        <fullName evidence="2">Uncharacterized protein</fullName>
    </submittedName>
</protein>
<proteinExistence type="predicted"/>
<evidence type="ECO:0000313" key="2">
    <source>
        <dbReference type="EMBL" id="KAF5779059.1"/>
    </source>
</evidence>
<organism evidence="2 3">
    <name type="scientific">Helianthus annuus</name>
    <name type="common">Common sunflower</name>
    <dbReference type="NCBI Taxonomy" id="4232"/>
    <lineage>
        <taxon>Eukaryota</taxon>
        <taxon>Viridiplantae</taxon>
        <taxon>Streptophyta</taxon>
        <taxon>Embryophyta</taxon>
        <taxon>Tracheophyta</taxon>
        <taxon>Spermatophyta</taxon>
        <taxon>Magnoliopsida</taxon>
        <taxon>eudicotyledons</taxon>
        <taxon>Gunneridae</taxon>
        <taxon>Pentapetalae</taxon>
        <taxon>asterids</taxon>
        <taxon>campanulids</taxon>
        <taxon>Asterales</taxon>
        <taxon>Asteraceae</taxon>
        <taxon>Asteroideae</taxon>
        <taxon>Heliantheae alliance</taxon>
        <taxon>Heliantheae</taxon>
        <taxon>Helianthus</taxon>
    </lineage>
</organism>
<reference evidence="2" key="2">
    <citation type="submission" date="2020-06" db="EMBL/GenBank/DDBJ databases">
        <title>Helianthus annuus Genome sequencing and assembly Release 2.</title>
        <authorList>
            <person name="Gouzy J."/>
            <person name="Langlade N."/>
            <person name="Munos S."/>
        </authorList>
    </citation>
    <scope>NUCLEOTIDE SEQUENCE</scope>
    <source>
        <tissue evidence="2">Leaves</tissue>
    </source>
</reference>
<reference evidence="2" key="1">
    <citation type="journal article" date="2017" name="Nature">
        <title>The sunflower genome provides insights into oil metabolism, flowering and Asterid evolution.</title>
        <authorList>
            <person name="Badouin H."/>
            <person name="Gouzy J."/>
            <person name="Grassa C.J."/>
            <person name="Murat F."/>
            <person name="Staton S.E."/>
            <person name="Cottret L."/>
            <person name="Lelandais-Briere C."/>
            <person name="Owens G.L."/>
            <person name="Carrere S."/>
            <person name="Mayjonade B."/>
            <person name="Legrand L."/>
            <person name="Gill N."/>
            <person name="Kane N.C."/>
            <person name="Bowers J.E."/>
            <person name="Hubner S."/>
            <person name="Bellec A."/>
            <person name="Berard A."/>
            <person name="Berges H."/>
            <person name="Blanchet N."/>
            <person name="Boniface M.C."/>
            <person name="Brunel D."/>
            <person name="Catrice O."/>
            <person name="Chaidir N."/>
            <person name="Claudel C."/>
            <person name="Donnadieu C."/>
            <person name="Faraut T."/>
            <person name="Fievet G."/>
            <person name="Helmstetter N."/>
            <person name="King M."/>
            <person name="Knapp S.J."/>
            <person name="Lai Z."/>
            <person name="Le Paslier M.C."/>
            <person name="Lippi Y."/>
            <person name="Lorenzon L."/>
            <person name="Mandel J.R."/>
            <person name="Marage G."/>
            <person name="Marchand G."/>
            <person name="Marquand E."/>
            <person name="Bret-Mestries E."/>
            <person name="Morien E."/>
            <person name="Nambeesan S."/>
            <person name="Nguyen T."/>
            <person name="Pegot-Espagnet P."/>
            <person name="Pouilly N."/>
            <person name="Raftis F."/>
            <person name="Sallet E."/>
            <person name="Schiex T."/>
            <person name="Thomas J."/>
            <person name="Vandecasteele C."/>
            <person name="Vares D."/>
            <person name="Vear F."/>
            <person name="Vautrin S."/>
            <person name="Crespi M."/>
            <person name="Mangin B."/>
            <person name="Burke J.M."/>
            <person name="Salse J."/>
            <person name="Munos S."/>
            <person name="Vincourt P."/>
            <person name="Rieseberg L.H."/>
            <person name="Langlade N.B."/>
        </authorList>
    </citation>
    <scope>NUCLEOTIDE SEQUENCE</scope>
    <source>
        <tissue evidence="2">Leaves</tissue>
    </source>
</reference>